<dbReference type="InterPro" id="IPR041286">
    <property type="entry name" value="MBG_2"/>
</dbReference>
<dbReference type="Pfam" id="PF18676">
    <property type="entry name" value="MBG_2"/>
    <property type="match status" value="2"/>
</dbReference>
<feature type="transmembrane region" description="Helical" evidence="3">
    <location>
        <begin position="2881"/>
        <end position="2902"/>
    </location>
</feature>
<accession>A0A423UN45</accession>
<sequence>MSMLEKLSDAKNTFEGKALAVFMSLVMVLSFINFSSFADAAENGTSPDAPEAQADDPSSEPAETPAPESAPSAEPEAAAPAEIPEASEPPAQSEATVPPASEPEPDLPTAEPGVAVVGVELDHAYLVVADQEIALPLTSFKTSLNKDLVFEVKPDGGYQIDKVVAKSKADGTERPLEPQADGSYRLAASEVSSNLVIKPVVALAPELDGAVDDADGPSAKPAEGELADGSDSGLEAPKSEADGNAATPFGLDNTLGVEAIGVPTELTVDPATLKLNVGASSKLKAIVEPVGSNGKVVWTSSDPSVAKVTDDGTVKALSGGTTTITARSVANPALANVSVVTVTESRTVKFKTNTGEGEIKSLATTSEVGSTIIMPELPDGAVNNWPANRVFVGWSVDQRAVTSGGKDHYTNPVFAPGSSYVVPSGKGNIELYAIYSAQNIGADFYLRIDGQFPAEPQGHSNSGYVKIGWVENAIKVGKFVTDTTGAMVSANLAATPNDAMIQKACAGNPKLSFDPETQTVIWYVIKNEETWHVDGAIRDKASVVLAYSPNIPAGETLSGTFPNTKAYAAGASVKVESGKADWRAGYTFKEWNTEPDGSGTSYQGGYSITLNESKTLYAIWSPKDGTNYRIQDYLQNADGSWPDEPSHATSASGKTGATVYADTTKSYTGYTFDAGNDKNVLTGKVAGDGSLVLKRYYAINTCKVTYLPGDYGAFDAVTYEAKFGTATPEFQGEKDENDKPLGKQGYNFAGWAPSVTETVEAETTEYVAQWTEMPVINVLVKSEDKEVVYNGAEHVVDVVSENLVYEGLPAGYKIHNLSASGRGTEAGEYDIAIDGTPVVLNEKDEDVTGRFFIARNKNKLTVKKAPLTITAPTKEKVYDGTPLTFDLNDIITGEGLVKGLVDGQQLVGIDLFGSITDAGTVESSVLQAVITSGSENVTRNYNITCEPGTLTVKEFEGEIVATTEGGEYPYDGDSHGATVSVSSLPEGYTLVTASSNASATDVTEEPVVAKVDTLRIINKAGVDVTDKLNIVKKEEGTIVVKPAKLYVKTRTASKPYDGTPLTAAGEMTGLVNNETAAFTTTGTATEVNAPEGTPNTYTIDWNGSAKKSNYTVEEDLGTLTVKEFAGEIVAKAEGGRYPYDGNPHGATVSVSALPTGYTLAEASSSASATDVTEEPVVAKVDTLRIINKASVDVTDRLNIKKIDGQIEVTPAPLAVRIVGNFALEAYTGETFTVDGFIIDTPIGDKATIALKEGVAAHAEGADAGTYPMGLTADSFNVSSRNYEVTLEVVDGFLRISPLDTLEVAAEDVKELYDGNLYGIEAVSSAKDGRTSVKYYNEATDAFDLDKSPVFKDAGTYTVRFQATNPNYSNVAEGSATVTIEKRTVTLESASASRQYNGEALVAPTVKVGGDGFVAGEEPAYEVTGSATNVADTRDENNEFAYTFPEGVNADNYEVTTLFGTLAITPAPLLVTVTGKHASVPYDGGLHEVDGFGDDAAGKATIALKEGAAAHAEGTDAGEYFMGLTPDSFDVSSPNYTVTLNVVDGYLRIDPAGEMSVSASDVAKTYDSNRYGVKAEASVEGATIRYCDPATGEYTLKESPTFLDWTDGPQTVEFQATHPNYQTAYGTATVTIDKRTVVLRSGDAEREYDGTALVKHEASVVDGAFVRGQEPEIAYYGSATNVADTHDGNNGFSYEFPEGVNADNYQVTTLFGTLTITPAPLLVTVTGAFDNVTFDGKPHTVEGFTVGDEAAGGKATIALKDGERAYAEGVAAGRYPMNLTAEQFTVQSDNYRVTLNVIDGYLNIDKAGTLSVDAQPVVKTYDGSGYGVEAKASVDGAHIRYYNAETDAYDLTESPKYADAGTYTVKFQAALDNYNTAEGAATVTINPRAVTLTSADAAKPYDGTPLVAEDVIVSGGFVTGEGAAYSDFASLTDAGTTSNTFDYRLNEGTKASNYKVRKIPGTLEVEKAPLAVRIQGAVKSVAYNGALQAVDGYKVLDDVAGKASIELAGNAAAHAEGVDVGEYPMGLSPESFSVTSRNYEVTLEVADGKLAISPSGALTVSAEPVSAMYDGKRQGVEPTASLPGAKISYWSAESGDYTLDACPTYLDVTDGPQAVKFKATLPNHQDAYGETTVEVTVRPVSVTSADGEKVYDGNPLTNATVTVGGFGFVNGEEPAFAVTGSQTDAGSAPNAFAYAFPGGVREGNYAITKNEGTLTVRKAPLTVNVVGNHDTVTFDGRSHQVDGFADDAAGRAIIKLKDGVLAHAEGTDAGTYPMGLTADSFDVASRNYDVTLTVTDGYLAINPAGVMTVAADNVSKRYDGKRVGVQATASVEGAEVRYFNADTGAFDLEESPTFLDATEGAAVVRFQATHPNYATVEGSATVTIDKRSVVLTSDDASKTYDGEALSAERVTVSGEGFADGEGAVYTDFASIVDAGSVPNAFAYRLEEGTHAGNYDVTVVPGVLSVAKAPLAITVTGNQAAAVYDGANHLAEGYVVDGADGKAEVVLRDGVLARAEGTDAGTYPMGLAADSFEVRSNNYDVTLTVVDGSLSVAPAKLLISANDASKRYGQADPALTASVAGLVGGDAFSGSYNVTRVEGESVGTYAITVEDAVSGDPNYVVEVAPGSFTIVPADAVSLVVGGGTKVYDGTPLVPTGFTPSGLADGDYVEVVYSGSQTDAGSSASGLASYVIRNAAGEDVTANYENVNVVPGDLTVTPAAAMIVVADAAKVAGAADPTFTGTVTGLVDEGDLGRVAFVRSNGDEAPGTYVDALTASFTDNPNYTVTVVPGTFTITAAPVVPPAPVTPATPTPGTPVPPVTPATPTPGTPVPPVTPGVTPEGTPPAAAAVIEVLEDAVTPLAGPQEETIGDNENPLAGFNRVNCWVHYYLILGIIVTVIYGAGVLVRRINFTRKLKGFENDVLGIEDEQAAAPFAAPFATDGREA</sequence>
<evidence type="ECO:0000256" key="2">
    <source>
        <dbReference type="SAM" id="MobiDB-lite"/>
    </source>
</evidence>
<dbReference type="InterPro" id="IPR013378">
    <property type="entry name" value="InlB-like_B-rpt"/>
</dbReference>
<protein>
    <recommendedName>
        <fullName evidence="4">BIG2 domain-containing protein</fullName>
    </recommendedName>
</protein>
<keyword evidence="3" id="KW-1133">Transmembrane helix</keyword>
<reference evidence="6" key="1">
    <citation type="submission" date="2018-05" db="EMBL/GenBank/DDBJ databases">
        <title>Genome Sequencing of selected type strains of the family Eggerthellaceae.</title>
        <authorList>
            <person name="Danylec N."/>
            <person name="Stoll D.A."/>
            <person name="Doetsch A."/>
            <person name="Huch M."/>
        </authorList>
    </citation>
    <scope>NUCLEOTIDE SEQUENCE [LARGE SCALE GENOMIC DNA]</scope>
    <source>
        <strain evidence="6">DSM 27213</strain>
    </source>
</reference>
<evidence type="ECO:0000313" key="6">
    <source>
        <dbReference type="Proteomes" id="UP000285258"/>
    </source>
</evidence>
<organism evidence="5 6">
    <name type="scientific">Gordonibacter urolithinfaciens</name>
    <dbReference type="NCBI Taxonomy" id="1335613"/>
    <lineage>
        <taxon>Bacteria</taxon>
        <taxon>Bacillati</taxon>
        <taxon>Actinomycetota</taxon>
        <taxon>Coriobacteriia</taxon>
        <taxon>Eggerthellales</taxon>
        <taxon>Eggerthellaceae</taxon>
        <taxon>Gordonibacter</taxon>
    </lineage>
</organism>
<evidence type="ECO:0000256" key="3">
    <source>
        <dbReference type="SAM" id="Phobius"/>
    </source>
</evidence>
<keyword evidence="3" id="KW-0812">Transmembrane</keyword>
<proteinExistence type="predicted"/>
<comment type="caution">
    <text evidence="5">The sequence shown here is derived from an EMBL/GenBank/DDBJ whole genome shotgun (WGS) entry which is preliminary data.</text>
</comment>
<evidence type="ECO:0000259" key="4">
    <source>
        <dbReference type="SMART" id="SM00635"/>
    </source>
</evidence>
<feature type="compositionally biased region" description="Low complexity" evidence="2">
    <location>
        <begin position="59"/>
        <end position="95"/>
    </location>
</feature>
<dbReference type="Pfam" id="PF02368">
    <property type="entry name" value="Big_2"/>
    <property type="match status" value="1"/>
</dbReference>
<dbReference type="InterPro" id="IPR042229">
    <property type="entry name" value="Listeria/Bacterioides_rpt_sf"/>
</dbReference>
<dbReference type="SUPFAM" id="SSF49373">
    <property type="entry name" value="Invasin/intimin cell-adhesion fragments"/>
    <property type="match status" value="1"/>
</dbReference>
<dbReference type="EMBL" id="QIBW01000002">
    <property type="protein sequence ID" value="ROT91601.1"/>
    <property type="molecule type" value="Genomic_DNA"/>
</dbReference>
<feature type="region of interest" description="Disordered" evidence="2">
    <location>
        <begin position="209"/>
        <end position="249"/>
    </location>
</feature>
<feature type="region of interest" description="Disordered" evidence="2">
    <location>
        <begin position="2802"/>
        <end position="2827"/>
    </location>
</feature>
<dbReference type="InterPro" id="IPR008964">
    <property type="entry name" value="Invasin/intimin_cell_adhesion"/>
</dbReference>
<dbReference type="Gene3D" id="2.60.40.1080">
    <property type="match status" value="1"/>
</dbReference>
<keyword evidence="3" id="KW-0472">Membrane</keyword>
<comment type="subcellular location">
    <subcellularLocation>
        <location evidence="1">Cell envelope</location>
    </subcellularLocation>
</comment>
<evidence type="ECO:0000256" key="1">
    <source>
        <dbReference type="ARBA" id="ARBA00004196"/>
    </source>
</evidence>
<feature type="domain" description="BIG2" evidence="4">
    <location>
        <begin position="262"/>
        <end position="338"/>
    </location>
</feature>
<dbReference type="Proteomes" id="UP000285258">
    <property type="component" value="Unassembled WGS sequence"/>
</dbReference>
<dbReference type="InterPro" id="IPR003343">
    <property type="entry name" value="Big_2"/>
</dbReference>
<dbReference type="Gene3D" id="2.60.40.4270">
    <property type="entry name" value="Listeria-Bacteroides repeat domain"/>
    <property type="match status" value="1"/>
</dbReference>
<evidence type="ECO:0000313" key="5">
    <source>
        <dbReference type="EMBL" id="ROT91601.1"/>
    </source>
</evidence>
<dbReference type="SMART" id="SM00635">
    <property type="entry name" value="BID_2"/>
    <property type="match status" value="1"/>
</dbReference>
<gene>
    <name evidence="5" type="ORF">DMP12_02830</name>
</gene>
<dbReference type="Gene3D" id="3.30.160.710">
    <property type="match status" value="1"/>
</dbReference>
<dbReference type="Pfam" id="PF09479">
    <property type="entry name" value="Flg_new"/>
    <property type="match status" value="1"/>
</dbReference>
<dbReference type="RefSeq" id="WP_096227857.1">
    <property type="nucleotide sequence ID" value="NZ_CP168029.1"/>
</dbReference>
<name>A0A423UN45_9ACTN</name>
<feature type="region of interest" description="Disordered" evidence="2">
    <location>
        <begin position="42"/>
        <end position="111"/>
    </location>
</feature>